<evidence type="ECO:0000313" key="2">
    <source>
        <dbReference type="EMBL" id="OAX37268.1"/>
    </source>
</evidence>
<feature type="compositionally biased region" description="Low complexity" evidence="1">
    <location>
        <begin position="46"/>
        <end position="56"/>
    </location>
</feature>
<gene>
    <name evidence="2" type="ORF">K503DRAFT_771658</name>
</gene>
<evidence type="ECO:0000313" key="3">
    <source>
        <dbReference type="Proteomes" id="UP000092154"/>
    </source>
</evidence>
<organism evidence="2 3">
    <name type="scientific">Rhizopogon vinicolor AM-OR11-026</name>
    <dbReference type="NCBI Taxonomy" id="1314800"/>
    <lineage>
        <taxon>Eukaryota</taxon>
        <taxon>Fungi</taxon>
        <taxon>Dikarya</taxon>
        <taxon>Basidiomycota</taxon>
        <taxon>Agaricomycotina</taxon>
        <taxon>Agaricomycetes</taxon>
        <taxon>Agaricomycetidae</taxon>
        <taxon>Boletales</taxon>
        <taxon>Suillineae</taxon>
        <taxon>Rhizopogonaceae</taxon>
        <taxon>Rhizopogon</taxon>
    </lineage>
</organism>
<accession>A0A1B7MXC2</accession>
<dbReference type="EMBL" id="KV448362">
    <property type="protein sequence ID" value="OAX37268.1"/>
    <property type="molecule type" value="Genomic_DNA"/>
</dbReference>
<name>A0A1B7MXC2_9AGAM</name>
<protein>
    <submittedName>
        <fullName evidence="2">Uncharacterized protein</fullName>
    </submittedName>
</protein>
<dbReference type="Proteomes" id="UP000092154">
    <property type="component" value="Unassembled WGS sequence"/>
</dbReference>
<dbReference type="AlphaFoldDB" id="A0A1B7MXC2"/>
<keyword evidence="3" id="KW-1185">Reference proteome</keyword>
<dbReference type="OrthoDB" id="10557509at2759"/>
<reference evidence="2 3" key="1">
    <citation type="submission" date="2016-06" db="EMBL/GenBank/DDBJ databases">
        <title>Comparative genomics of the ectomycorrhizal sister species Rhizopogon vinicolor and Rhizopogon vesiculosus (Basidiomycota: Boletales) reveals a divergence of the mating type B locus.</title>
        <authorList>
            <consortium name="DOE Joint Genome Institute"/>
            <person name="Mujic A.B."/>
            <person name="Kuo A."/>
            <person name="Tritt A."/>
            <person name="Lipzen A."/>
            <person name="Chen C."/>
            <person name="Johnson J."/>
            <person name="Sharma A."/>
            <person name="Barry K."/>
            <person name="Grigoriev I.V."/>
            <person name="Spatafora J.W."/>
        </authorList>
    </citation>
    <scope>NUCLEOTIDE SEQUENCE [LARGE SCALE GENOMIC DNA]</scope>
    <source>
        <strain evidence="2 3">AM-OR11-026</strain>
    </source>
</reference>
<sequence>MWHLPPGSQGATREVAEVNRTIPPIHLSTRDSSSTLAKITLPPTPASSSPNAPGTTVLQTTTNPERQAPQRQLTLQTPQNAHPSNMQLTFSGDMSRYTS</sequence>
<feature type="compositionally biased region" description="Polar residues" evidence="1">
    <location>
        <begin position="57"/>
        <end position="99"/>
    </location>
</feature>
<feature type="region of interest" description="Disordered" evidence="1">
    <location>
        <begin position="1"/>
        <end position="99"/>
    </location>
</feature>
<proteinExistence type="predicted"/>
<dbReference type="InParanoid" id="A0A1B7MXC2"/>
<evidence type="ECO:0000256" key="1">
    <source>
        <dbReference type="SAM" id="MobiDB-lite"/>
    </source>
</evidence>